<dbReference type="RefSeq" id="WP_166532174.1">
    <property type="nucleotide sequence ID" value="NZ_VNHW01000003.1"/>
</dbReference>
<organism evidence="1 2">
    <name type="scientific">Blastococcus xanthinilyticus</name>
    <dbReference type="NCBI Taxonomy" id="1564164"/>
    <lineage>
        <taxon>Bacteria</taxon>
        <taxon>Bacillati</taxon>
        <taxon>Actinomycetota</taxon>
        <taxon>Actinomycetes</taxon>
        <taxon>Geodermatophilales</taxon>
        <taxon>Geodermatophilaceae</taxon>
        <taxon>Blastococcus</taxon>
    </lineage>
</organism>
<sequence length="99" mass="10459">MYRAAAALPFDDRDRVTAGLRGQLSVMAAAAGADPDWSTLRVEGPARRTDHHGTGLSEWSATVVVSGDRSVLDDRLLDALVPAALRRAGATAEETSPLM</sequence>
<keyword evidence="2" id="KW-1185">Reference proteome</keyword>
<reference evidence="1 2" key="1">
    <citation type="submission" date="2019-07" db="EMBL/GenBank/DDBJ databases">
        <title>Genomic Encyclopedia of Archaeal and Bacterial Type Strains, Phase II (KMG-II): from individual species to whole genera.</title>
        <authorList>
            <person name="Goeker M."/>
        </authorList>
    </citation>
    <scope>NUCLEOTIDE SEQUENCE [LARGE SCALE GENOMIC DNA]</scope>
    <source>
        <strain evidence="1 2">DSM 46842</strain>
    </source>
</reference>
<gene>
    <name evidence="1" type="ORF">BD833_103105</name>
</gene>
<evidence type="ECO:0000313" key="2">
    <source>
        <dbReference type="Proteomes" id="UP000322499"/>
    </source>
</evidence>
<dbReference type="EMBL" id="VNHW01000003">
    <property type="protein sequence ID" value="TYP88949.1"/>
    <property type="molecule type" value="Genomic_DNA"/>
</dbReference>
<dbReference type="AlphaFoldDB" id="A0A5S5D2T9"/>
<name>A0A5S5D2T9_9ACTN</name>
<protein>
    <submittedName>
        <fullName evidence="1">Uncharacterized protein</fullName>
    </submittedName>
</protein>
<dbReference type="Proteomes" id="UP000322499">
    <property type="component" value="Unassembled WGS sequence"/>
</dbReference>
<evidence type="ECO:0000313" key="1">
    <source>
        <dbReference type="EMBL" id="TYP88949.1"/>
    </source>
</evidence>
<comment type="caution">
    <text evidence="1">The sequence shown here is derived from an EMBL/GenBank/DDBJ whole genome shotgun (WGS) entry which is preliminary data.</text>
</comment>
<proteinExistence type="predicted"/>
<accession>A0A5S5D2T9</accession>